<keyword evidence="1" id="KW-0812">Transmembrane</keyword>
<dbReference type="CDD" id="cd06530">
    <property type="entry name" value="S26_SPase_I"/>
    <property type="match status" value="1"/>
</dbReference>
<evidence type="ECO:0000313" key="2">
    <source>
        <dbReference type="EMBL" id="RGR67410.1"/>
    </source>
</evidence>
<dbReference type="GO" id="GO:0004252">
    <property type="term" value="F:serine-type endopeptidase activity"/>
    <property type="evidence" value="ECO:0007669"/>
    <property type="project" value="InterPro"/>
</dbReference>
<dbReference type="AlphaFoldDB" id="A0A412FGS9"/>
<dbReference type="InterPro" id="IPR019533">
    <property type="entry name" value="Peptidase_S26"/>
</dbReference>
<evidence type="ECO:0000313" key="3">
    <source>
        <dbReference type="Proteomes" id="UP000284178"/>
    </source>
</evidence>
<keyword evidence="1" id="KW-0472">Membrane</keyword>
<dbReference type="EMBL" id="QRUP01000032">
    <property type="protein sequence ID" value="RGR67410.1"/>
    <property type="molecule type" value="Genomic_DNA"/>
</dbReference>
<sequence length="314" mass="36811">MGTKKKLKVKPKIVNWVFRFISFVLFCYILGMLFFPDTMIKLTGFQFYTVLSGSMEPKIPTYSLVLSKNIKSDDELVPGKIITFHANRLGEDTVLTHTLAKTEVESDGRVRYYTQAYAYEGLDEYHTYRQDIVGIYVMHVPFLGKIVLFLQSQYAWFIIPIVVVILFLSWIVELLMERNELIGKRNADKLTSDLKEIEQAEFSFDSTTIQNSFLVVKGLVIYNGQWQTPIARIDFMNEKYEILDTALLYLRPKKSKLEHKLKWVAVVKYDKKIKYQDAHLYSLDYPLSEKEKKQLKKKIKKENRMLKRSKPKAV</sequence>
<reference evidence="2 3" key="1">
    <citation type="submission" date="2018-08" db="EMBL/GenBank/DDBJ databases">
        <title>A genome reference for cultivated species of the human gut microbiota.</title>
        <authorList>
            <person name="Zou Y."/>
            <person name="Xue W."/>
            <person name="Luo G."/>
        </authorList>
    </citation>
    <scope>NUCLEOTIDE SEQUENCE [LARGE SCALE GENOMIC DNA]</scope>
    <source>
        <strain evidence="2 3">AF24-29</strain>
    </source>
</reference>
<keyword evidence="3" id="KW-1185">Reference proteome</keyword>
<name>A0A412FGS9_9FIRM</name>
<protein>
    <recommendedName>
        <fullName evidence="4">Signal peptidase I</fullName>
    </recommendedName>
</protein>
<gene>
    <name evidence="2" type="ORF">DWY25_16940</name>
</gene>
<feature type="transmembrane region" description="Helical" evidence="1">
    <location>
        <begin position="154"/>
        <end position="176"/>
    </location>
</feature>
<feature type="transmembrane region" description="Helical" evidence="1">
    <location>
        <begin position="16"/>
        <end position="35"/>
    </location>
</feature>
<proteinExistence type="predicted"/>
<evidence type="ECO:0008006" key="4">
    <source>
        <dbReference type="Google" id="ProtNLM"/>
    </source>
</evidence>
<organism evidence="2 3">
    <name type="scientific">Holdemania filiformis</name>
    <dbReference type="NCBI Taxonomy" id="61171"/>
    <lineage>
        <taxon>Bacteria</taxon>
        <taxon>Bacillati</taxon>
        <taxon>Bacillota</taxon>
        <taxon>Erysipelotrichia</taxon>
        <taxon>Erysipelotrichales</taxon>
        <taxon>Erysipelotrichaceae</taxon>
        <taxon>Holdemania</taxon>
    </lineage>
</organism>
<evidence type="ECO:0000256" key="1">
    <source>
        <dbReference type="SAM" id="Phobius"/>
    </source>
</evidence>
<accession>A0A412FGS9</accession>
<dbReference type="GO" id="GO:0006465">
    <property type="term" value="P:signal peptide processing"/>
    <property type="evidence" value="ECO:0007669"/>
    <property type="project" value="InterPro"/>
</dbReference>
<dbReference type="Proteomes" id="UP000284178">
    <property type="component" value="Unassembled WGS sequence"/>
</dbReference>
<keyword evidence="1" id="KW-1133">Transmembrane helix</keyword>
<comment type="caution">
    <text evidence="2">The sequence shown here is derived from an EMBL/GenBank/DDBJ whole genome shotgun (WGS) entry which is preliminary data.</text>
</comment>